<feature type="region of interest" description="Disordered" evidence="1">
    <location>
        <begin position="392"/>
        <end position="444"/>
    </location>
</feature>
<dbReference type="OrthoDB" id="249649at2759"/>
<reference evidence="2 3" key="1">
    <citation type="submission" date="2015-07" db="EMBL/GenBank/DDBJ databases">
        <title>High-quality genome of monoxenous trypanosomatid Leptomonas pyrrhocoris.</title>
        <authorList>
            <person name="Flegontov P."/>
            <person name="Butenko A."/>
            <person name="Firsov S."/>
            <person name="Vlcek C."/>
            <person name="Logacheva M.D."/>
            <person name="Field M."/>
            <person name="Filatov D."/>
            <person name="Flegontova O."/>
            <person name="Gerasimov E."/>
            <person name="Jackson A.P."/>
            <person name="Kelly S."/>
            <person name="Opperdoes F."/>
            <person name="O'Reilly A."/>
            <person name="Votypka J."/>
            <person name="Yurchenko V."/>
            <person name="Lukes J."/>
        </authorList>
    </citation>
    <scope>NUCLEOTIDE SEQUENCE [LARGE SCALE GENOMIC DNA]</scope>
    <source>
        <strain evidence="2">H10</strain>
    </source>
</reference>
<feature type="compositionally biased region" description="Polar residues" evidence="1">
    <location>
        <begin position="38"/>
        <end position="56"/>
    </location>
</feature>
<name>A0A0M9GAN6_LEPPY</name>
<sequence>MSHNESAASALPQSGVKKLRFDDAATETPSASDGGVTSGRSARKSSPTISSVSPFASSLRRPSEAPSSHSDAHVQLNPNPEVIQHDGSVTTLAASIAHADAHPLPAVEEPAGEVANFLADVGAGLSVNNGASSNSISAASGPTVSGGSFNVSSTAVGGGNGSWTADSTARSATPDASVRFRTLLLQLSALILEHRPKDPEQYIVDHLNACLLSASVISRAPLNELDAGQKSKAGGDASLAEGHASRGAELSLQGPPSTAETAAAFQPFGDTVVERLASNVLSTKVGHSVLLSVAELLISTQPDDPEDFLWSRLEARSFGEEASHNITMNADGFPVVRPEDPAQLALLKDIPASSPGYVIAVNLLPVLFAKKPADPISYLFYHVANRARSSAVPSAHSSTRHLRVNADEEDDFEVESCTSREFGEDSYSGAEDVVETGSVSESANQLPLQRKGSLGSLFDAAAAASGTIAVAGQSLRRSTGDRGLGGRHRQSHGRTNSRGSSVRRSTAPTAGSSRALKDSSNPPSVPDELSALFSSATKRVSIAQQEVQLPSPSHFSYDSSALPGNNAASNGTGGASITNSGAAAPTRSSRDTGATAEPQVCVGTQYPPASAPAHPANGTLRKVEAEEHARIRQEFDLLRLREELRLERLQYEVRTLTRECEYRTRMAMLNKTDRMADRAAAASREALEEAHTYRGFLCAQIDQLDGEQQRQLRTVSQHIGRMAFPVQVAASALPSPSFSTLLGEDAAFRQAEQQHVCGSTSTYSVPSELDILKKQVELLTMEQARAKHHDCVSAAFNPYASTQQNRYRPAAIPGAQTSARPPYSVQ</sequence>
<dbReference type="AlphaFoldDB" id="A0A0M9GAN6"/>
<feature type="compositionally biased region" description="Polar residues" evidence="1">
    <location>
        <begin position="493"/>
        <end position="522"/>
    </location>
</feature>
<proteinExistence type="predicted"/>
<dbReference type="EMBL" id="LGTL01000001">
    <property type="protein sequence ID" value="KPA86166.1"/>
    <property type="molecule type" value="Genomic_DNA"/>
</dbReference>
<feature type="region of interest" description="Disordered" evidence="1">
    <location>
        <begin position="1"/>
        <end position="83"/>
    </location>
</feature>
<feature type="compositionally biased region" description="Polar residues" evidence="1">
    <location>
        <begin position="551"/>
        <end position="563"/>
    </location>
</feature>
<evidence type="ECO:0000313" key="3">
    <source>
        <dbReference type="Proteomes" id="UP000037923"/>
    </source>
</evidence>
<gene>
    <name evidence="2" type="ORF">ABB37_00415</name>
</gene>
<dbReference type="OMA" id="ECEYRTR"/>
<comment type="caution">
    <text evidence="2">The sequence shown here is derived from an EMBL/GenBank/DDBJ whole genome shotgun (WGS) entry which is preliminary data.</text>
</comment>
<dbReference type="RefSeq" id="XP_015664605.1">
    <property type="nucleotide sequence ID" value="XM_015796597.1"/>
</dbReference>
<protein>
    <submittedName>
        <fullName evidence="2">Uncharacterized protein</fullName>
    </submittedName>
</protein>
<keyword evidence="3" id="KW-1185">Reference proteome</keyword>
<dbReference type="VEuPathDB" id="TriTrypDB:LpyrH10_01_4150"/>
<feature type="region of interest" description="Disordered" evidence="1">
    <location>
        <begin position="228"/>
        <end position="256"/>
    </location>
</feature>
<feature type="region of interest" description="Disordered" evidence="1">
    <location>
        <begin position="551"/>
        <end position="596"/>
    </location>
</feature>
<dbReference type="Proteomes" id="UP000037923">
    <property type="component" value="Unassembled WGS sequence"/>
</dbReference>
<evidence type="ECO:0000256" key="1">
    <source>
        <dbReference type="SAM" id="MobiDB-lite"/>
    </source>
</evidence>
<organism evidence="2 3">
    <name type="scientific">Leptomonas pyrrhocoris</name>
    <name type="common">Firebug parasite</name>
    <dbReference type="NCBI Taxonomy" id="157538"/>
    <lineage>
        <taxon>Eukaryota</taxon>
        <taxon>Discoba</taxon>
        <taxon>Euglenozoa</taxon>
        <taxon>Kinetoplastea</taxon>
        <taxon>Metakinetoplastina</taxon>
        <taxon>Trypanosomatida</taxon>
        <taxon>Trypanosomatidae</taxon>
        <taxon>Leishmaniinae</taxon>
        <taxon>Leptomonas</taxon>
    </lineage>
</organism>
<evidence type="ECO:0000313" key="2">
    <source>
        <dbReference type="EMBL" id="KPA86166.1"/>
    </source>
</evidence>
<accession>A0A0M9GAN6</accession>
<dbReference type="GeneID" id="26900713"/>
<feature type="region of interest" description="Disordered" evidence="1">
    <location>
        <begin position="473"/>
        <end position="529"/>
    </location>
</feature>